<organism evidence="8 9">
    <name type="scientific">Littorina saxatilis</name>
    <dbReference type="NCBI Taxonomy" id="31220"/>
    <lineage>
        <taxon>Eukaryota</taxon>
        <taxon>Metazoa</taxon>
        <taxon>Spiralia</taxon>
        <taxon>Lophotrochozoa</taxon>
        <taxon>Mollusca</taxon>
        <taxon>Gastropoda</taxon>
        <taxon>Caenogastropoda</taxon>
        <taxon>Littorinimorpha</taxon>
        <taxon>Littorinoidea</taxon>
        <taxon>Littorinidae</taxon>
        <taxon>Littorina</taxon>
    </lineage>
</organism>
<sequence length="286" mass="31631">MADTEGMQKMLPETDTANRKYVRQPLCSRTAYSCNKLFLFIYTLLYLFVGIILVAIGVLVETHRQRVQAVNNQLALPVALLILVGLIITVNALVGMVGTLTENVLLLKVFLVVTVIAFLIQVAIGIIAFIYREEVPHILATHVMFAVRGYGHSKGLTRAMDYLQTRYPCCGLRSYADYSKENPDYSCTSGKPQACGVPSSCCTTEAARAQTACGYNIVGNLTAQTKVFTVGCTDSFVRWLAEHLDLTGAIALGFAIPQIIGILLVYFFIRRVNEYHMGYRVGQYFG</sequence>
<keyword evidence="4 7" id="KW-1133">Transmembrane helix</keyword>
<feature type="transmembrane region" description="Helical" evidence="7">
    <location>
        <begin position="246"/>
        <end position="269"/>
    </location>
</feature>
<dbReference type="SUPFAM" id="SSF48652">
    <property type="entry name" value="Tetraspanin"/>
    <property type="match status" value="1"/>
</dbReference>
<evidence type="ECO:0000256" key="2">
    <source>
        <dbReference type="ARBA" id="ARBA00006840"/>
    </source>
</evidence>
<keyword evidence="3 7" id="KW-0812">Transmembrane</keyword>
<evidence type="ECO:0000256" key="4">
    <source>
        <dbReference type="ARBA" id="ARBA00022989"/>
    </source>
</evidence>
<comment type="subcellular location">
    <subcellularLocation>
        <location evidence="1 7">Membrane</location>
        <topology evidence="1 7">Multi-pass membrane protein</topology>
    </subcellularLocation>
</comment>
<dbReference type="GO" id="GO:0016020">
    <property type="term" value="C:membrane"/>
    <property type="evidence" value="ECO:0007669"/>
    <property type="project" value="UniProtKB-SubCell"/>
</dbReference>
<evidence type="ECO:0000256" key="1">
    <source>
        <dbReference type="ARBA" id="ARBA00004141"/>
    </source>
</evidence>
<dbReference type="Proteomes" id="UP001374579">
    <property type="component" value="Unassembled WGS sequence"/>
</dbReference>
<keyword evidence="9" id="KW-1185">Reference proteome</keyword>
<evidence type="ECO:0000256" key="6">
    <source>
        <dbReference type="PIRSR" id="PIRSR002419-1"/>
    </source>
</evidence>
<evidence type="ECO:0000256" key="3">
    <source>
        <dbReference type="ARBA" id="ARBA00022692"/>
    </source>
</evidence>
<dbReference type="InterPro" id="IPR018499">
    <property type="entry name" value="Tetraspanin/Peripherin"/>
</dbReference>
<feature type="disulfide bond" evidence="6">
    <location>
        <begin position="170"/>
        <end position="187"/>
    </location>
</feature>
<reference evidence="8 9" key="1">
    <citation type="submission" date="2024-02" db="EMBL/GenBank/DDBJ databases">
        <title>Chromosome-scale genome assembly of the rough periwinkle Littorina saxatilis.</title>
        <authorList>
            <person name="De Jode A."/>
            <person name="Faria R."/>
            <person name="Formenti G."/>
            <person name="Sims Y."/>
            <person name="Smith T.P."/>
            <person name="Tracey A."/>
            <person name="Wood J.M.D."/>
            <person name="Zagrodzka Z.B."/>
            <person name="Johannesson K."/>
            <person name="Butlin R.K."/>
            <person name="Leder E.H."/>
        </authorList>
    </citation>
    <scope>NUCLEOTIDE SEQUENCE [LARGE SCALE GENOMIC DNA]</scope>
    <source>
        <strain evidence="8">Snail1</strain>
        <tissue evidence="8">Muscle</tissue>
    </source>
</reference>
<feature type="transmembrane region" description="Helical" evidence="7">
    <location>
        <begin position="39"/>
        <end position="62"/>
    </location>
</feature>
<dbReference type="Pfam" id="PF00335">
    <property type="entry name" value="Tetraspanin"/>
    <property type="match status" value="1"/>
</dbReference>
<comment type="similarity">
    <text evidence="2 7">Belongs to the tetraspanin (TM4SF) family.</text>
</comment>
<protein>
    <recommendedName>
        <fullName evidence="7">Tetraspanin</fullName>
    </recommendedName>
</protein>
<dbReference type="PANTHER" id="PTHR19282:SF452">
    <property type="entry name" value="LD03691P"/>
    <property type="match status" value="1"/>
</dbReference>
<name>A0AAN9BYG7_9CAEN</name>
<evidence type="ECO:0000313" key="8">
    <source>
        <dbReference type="EMBL" id="KAK7113653.1"/>
    </source>
</evidence>
<dbReference type="Gene3D" id="1.10.1450.10">
    <property type="entry name" value="Tetraspanin"/>
    <property type="match status" value="1"/>
</dbReference>
<gene>
    <name evidence="8" type="ORF">V1264_012902</name>
</gene>
<dbReference type="InterPro" id="IPR000301">
    <property type="entry name" value="Tetraspanin_animals"/>
</dbReference>
<dbReference type="EMBL" id="JBAMIC010000002">
    <property type="protein sequence ID" value="KAK7113653.1"/>
    <property type="molecule type" value="Genomic_DNA"/>
</dbReference>
<dbReference type="PRINTS" id="PR00259">
    <property type="entry name" value="TMFOUR"/>
</dbReference>
<evidence type="ECO:0000256" key="5">
    <source>
        <dbReference type="ARBA" id="ARBA00023136"/>
    </source>
</evidence>
<evidence type="ECO:0000256" key="7">
    <source>
        <dbReference type="RuleBase" id="RU361218"/>
    </source>
</evidence>
<dbReference type="InterPro" id="IPR008952">
    <property type="entry name" value="Tetraspanin_EC2_sf"/>
</dbReference>
<feature type="transmembrane region" description="Helical" evidence="7">
    <location>
        <begin position="109"/>
        <end position="131"/>
    </location>
</feature>
<dbReference type="PANTHER" id="PTHR19282">
    <property type="entry name" value="TETRASPANIN"/>
    <property type="match status" value="1"/>
</dbReference>
<comment type="caution">
    <text evidence="8">The sequence shown here is derived from an EMBL/GenBank/DDBJ whole genome shotgun (WGS) entry which is preliminary data.</text>
</comment>
<dbReference type="AlphaFoldDB" id="A0AAN9BYG7"/>
<feature type="transmembrane region" description="Helical" evidence="7">
    <location>
        <begin position="74"/>
        <end position="97"/>
    </location>
</feature>
<proteinExistence type="inferred from homology"/>
<accession>A0AAN9BYG7</accession>
<keyword evidence="5 7" id="KW-0472">Membrane</keyword>
<evidence type="ECO:0000313" key="9">
    <source>
        <dbReference type="Proteomes" id="UP001374579"/>
    </source>
</evidence>
<keyword evidence="6" id="KW-1015">Disulfide bond</keyword>
<dbReference type="PIRSF" id="PIRSF002419">
    <property type="entry name" value="Tetraspanin"/>
    <property type="match status" value="1"/>
</dbReference>